<sequence>MSNLTNSRLNLMLDKVSCRASVELDEGNEGGCRIQRLARFTGSGVVYRCDEESMRRKRRDVPCAAEVGSGEQVVSKHERATAGATQGNLRGWLWPLAGGEAEYATRIRKSLCIN</sequence>
<name>A0A8T0IL60_CERPU</name>
<dbReference type="AlphaFoldDB" id="A0A8T0IL60"/>
<protein>
    <submittedName>
        <fullName evidence="1">Uncharacterized protein</fullName>
    </submittedName>
</protein>
<dbReference type="EMBL" id="CM026423">
    <property type="protein sequence ID" value="KAG0583288.1"/>
    <property type="molecule type" value="Genomic_DNA"/>
</dbReference>
<comment type="caution">
    <text evidence="1">The sequence shown here is derived from an EMBL/GenBank/DDBJ whole genome shotgun (WGS) entry which is preliminary data.</text>
</comment>
<accession>A0A8T0IL60</accession>
<evidence type="ECO:0000313" key="1">
    <source>
        <dbReference type="EMBL" id="KAG0583288.1"/>
    </source>
</evidence>
<keyword evidence="2" id="KW-1185">Reference proteome</keyword>
<proteinExistence type="predicted"/>
<gene>
    <name evidence="1" type="ORF">KC19_3G124000</name>
</gene>
<reference evidence="1" key="1">
    <citation type="submission" date="2020-06" db="EMBL/GenBank/DDBJ databases">
        <title>WGS assembly of Ceratodon purpureus strain R40.</title>
        <authorList>
            <person name="Carey S.B."/>
            <person name="Jenkins J."/>
            <person name="Shu S."/>
            <person name="Lovell J.T."/>
            <person name="Sreedasyam A."/>
            <person name="Maumus F."/>
            <person name="Tiley G.P."/>
            <person name="Fernandez-Pozo N."/>
            <person name="Barry K."/>
            <person name="Chen C."/>
            <person name="Wang M."/>
            <person name="Lipzen A."/>
            <person name="Daum C."/>
            <person name="Saski C.A."/>
            <person name="Payton A.C."/>
            <person name="Mcbreen J.C."/>
            <person name="Conrad R.E."/>
            <person name="Kollar L.M."/>
            <person name="Olsson S."/>
            <person name="Huttunen S."/>
            <person name="Landis J.B."/>
            <person name="Wickett N.J."/>
            <person name="Johnson M.G."/>
            <person name="Rensing S.A."/>
            <person name="Grimwood J."/>
            <person name="Schmutz J."/>
            <person name="Mcdaniel S.F."/>
        </authorList>
    </citation>
    <scope>NUCLEOTIDE SEQUENCE</scope>
    <source>
        <strain evidence="1">R40</strain>
    </source>
</reference>
<organism evidence="1 2">
    <name type="scientific">Ceratodon purpureus</name>
    <name type="common">Fire moss</name>
    <name type="synonym">Dicranum purpureum</name>
    <dbReference type="NCBI Taxonomy" id="3225"/>
    <lineage>
        <taxon>Eukaryota</taxon>
        <taxon>Viridiplantae</taxon>
        <taxon>Streptophyta</taxon>
        <taxon>Embryophyta</taxon>
        <taxon>Bryophyta</taxon>
        <taxon>Bryophytina</taxon>
        <taxon>Bryopsida</taxon>
        <taxon>Dicranidae</taxon>
        <taxon>Pseudoditrichales</taxon>
        <taxon>Ditrichaceae</taxon>
        <taxon>Ceratodon</taxon>
    </lineage>
</organism>
<evidence type="ECO:0000313" key="2">
    <source>
        <dbReference type="Proteomes" id="UP000822688"/>
    </source>
</evidence>
<dbReference type="Proteomes" id="UP000822688">
    <property type="component" value="Chromosome 3"/>
</dbReference>